<proteinExistence type="predicted"/>
<protein>
    <submittedName>
        <fullName evidence="1">Uncharacterized protein</fullName>
    </submittedName>
</protein>
<accession>A0A8J7L7L7</accession>
<gene>
    <name evidence="1" type="ORF">I8748_08710</name>
</gene>
<comment type="caution">
    <text evidence="1">The sequence shown here is derived from an EMBL/GenBank/DDBJ whole genome shotgun (WGS) entry which is preliminary data.</text>
</comment>
<dbReference type="AlphaFoldDB" id="A0A8J7L7L7"/>
<dbReference type="EMBL" id="JAECZC010000011">
    <property type="protein sequence ID" value="MBH8562255.1"/>
    <property type="molecule type" value="Genomic_DNA"/>
</dbReference>
<organism evidence="1 2">
    <name type="scientific">Amazonocrinis nigriterrae CENA67</name>
    <dbReference type="NCBI Taxonomy" id="2794033"/>
    <lineage>
        <taxon>Bacteria</taxon>
        <taxon>Bacillati</taxon>
        <taxon>Cyanobacteriota</taxon>
        <taxon>Cyanophyceae</taxon>
        <taxon>Nostocales</taxon>
        <taxon>Nostocaceae</taxon>
        <taxon>Amazonocrinis</taxon>
        <taxon>Amazonocrinis nigriterrae</taxon>
    </lineage>
</organism>
<keyword evidence="2" id="KW-1185">Reference proteome</keyword>
<dbReference type="Proteomes" id="UP000632766">
    <property type="component" value="Unassembled WGS sequence"/>
</dbReference>
<dbReference type="RefSeq" id="WP_198124225.1">
    <property type="nucleotide sequence ID" value="NZ_JAECZC010000011.1"/>
</dbReference>
<evidence type="ECO:0000313" key="1">
    <source>
        <dbReference type="EMBL" id="MBH8562255.1"/>
    </source>
</evidence>
<evidence type="ECO:0000313" key="2">
    <source>
        <dbReference type="Proteomes" id="UP000632766"/>
    </source>
</evidence>
<reference evidence="1 2" key="1">
    <citation type="journal article" date="2021" name="Int. J. Syst. Evol. Microbiol.">
        <title>Amazonocrinis nigriterrae gen. nov., sp. nov., Atlanticothrix silvestris gen. nov., sp. nov. and Dendronalium phyllosphericum gen. nov., sp. nov., nostocacean cyanobacteria from Brazilian environments.</title>
        <authorList>
            <person name="Alvarenga D.O."/>
            <person name="Andreote A.P.D."/>
            <person name="Branco L.H.Z."/>
            <person name="Delbaje E."/>
            <person name="Cruz R.B."/>
            <person name="Varani A.M."/>
            <person name="Fiore M.F."/>
        </authorList>
    </citation>
    <scope>NUCLEOTIDE SEQUENCE [LARGE SCALE GENOMIC DNA]</scope>
    <source>
        <strain evidence="1 2">CENA67</strain>
    </source>
</reference>
<sequence length="212" mass="24907">MMSIYFVTEEGIPLEQRRGLETIDRNLLFVLVRASVEQVAQAFSTLKQMDVWIRNAYDCEVEIHNESALVFQLRGHPWSFIYKLYKSSIQIYVTEEDARRISELLNTSVIYYAGSDTCGTIEYHLYNNGFLQERLSFEEEVKCEFQSQLRQVEVGEVKKDAYTFTMNFMRDQDAYIPCIVEVEDLKVGQRTTLRFEGLLPNEVERMDYLAQQ</sequence>
<name>A0A8J7L7L7_9NOST</name>